<feature type="transmembrane region" description="Helical" evidence="1">
    <location>
        <begin position="76"/>
        <end position="99"/>
    </location>
</feature>
<keyword evidence="1" id="KW-0812">Transmembrane</keyword>
<evidence type="ECO:0000256" key="1">
    <source>
        <dbReference type="SAM" id="Phobius"/>
    </source>
</evidence>
<dbReference type="AlphaFoldDB" id="A0AAV4WX32"/>
<accession>A0AAV4WX32</accession>
<evidence type="ECO:0000313" key="3">
    <source>
        <dbReference type="Proteomes" id="UP001054945"/>
    </source>
</evidence>
<keyword evidence="3" id="KW-1185">Reference proteome</keyword>
<organism evidence="2 3">
    <name type="scientific">Caerostris extrusa</name>
    <name type="common">Bark spider</name>
    <name type="synonym">Caerostris bankana</name>
    <dbReference type="NCBI Taxonomy" id="172846"/>
    <lineage>
        <taxon>Eukaryota</taxon>
        <taxon>Metazoa</taxon>
        <taxon>Ecdysozoa</taxon>
        <taxon>Arthropoda</taxon>
        <taxon>Chelicerata</taxon>
        <taxon>Arachnida</taxon>
        <taxon>Araneae</taxon>
        <taxon>Araneomorphae</taxon>
        <taxon>Entelegynae</taxon>
        <taxon>Araneoidea</taxon>
        <taxon>Araneidae</taxon>
        <taxon>Caerostris</taxon>
    </lineage>
</organism>
<dbReference type="EMBL" id="BPLR01016846">
    <property type="protein sequence ID" value="GIY86814.1"/>
    <property type="molecule type" value="Genomic_DNA"/>
</dbReference>
<evidence type="ECO:0000313" key="2">
    <source>
        <dbReference type="EMBL" id="GIY86814.1"/>
    </source>
</evidence>
<comment type="caution">
    <text evidence="2">The sequence shown here is derived from an EMBL/GenBank/DDBJ whole genome shotgun (WGS) entry which is preliminary data.</text>
</comment>
<dbReference type="Proteomes" id="UP001054945">
    <property type="component" value="Unassembled WGS sequence"/>
</dbReference>
<reference evidence="2 3" key="1">
    <citation type="submission" date="2021-06" db="EMBL/GenBank/DDBJ databases">
        <title>Caerostris extrusa draft genome.</title>
        <authorList>
            <person name="Kono N."/>
            <person name="Arakawa K."/>
        </authorList>
    </citation>
    <scope>NUCLEOTIDE SEQUENCE [LARGE SCALE GENOMIC DNA]</scope>
</reference>
<keyword evidence="1" id="KW-0472">Membrane</keyword>
<sequence length="123" mass="14019">MRVGKATIQRLPNIPPLLEGGLDAPNCDDGSCSIAGGWYYYCYLPCRMFQNFGLIPEFGLEKNVQKKRTVFLVKPFCCFCHTVIFFFTPEHMVVLLVFWTPSEELKCVCRGIALSRLMVVDID</sequence>
<name>A0AAV4WX32_CAEEX</name>
<proteinExistence type="predicted"/>
<keyword evidence="1" id="KW-1133">Transmembrane helix</keyword>
<gene>
    <name evidence="2" type="ORF">CEXT_181431</name>
</gene>
<protein>
    <submittedName>
        <fullName evidence="2">Uncharacterized protein</fullName>
    </submittedName>
</protein>